<reference evidence="1" key="1">
    <citation type="submission" date="2005-01" db="EMBL/GenBank/DDBJ databases">
        <authorList>
            <person name="Han Z."/>
        </authorList>
    </citation>
    <scope>NUCLEOTIDE SEQUENCE</scope>
</reference>
<protein>
    <submittedName>
        <fullName evidence="1">SJCHGC09810 protein</fullName>
    </submittedName>
</protein>
<name>Q5BQU1_SCHJA</name>
<dbReference type="EMBL" id="AY915874">
    <property type="protein sequence ID" value="AAX31095.1"/>
    <property type="molecule type" value="mRNA"/>
</dbReference>
<evidence type="ECO:0000313" key="1">
    <source>
        <dbReference type="EMBL" id="AAX31095.1"/>
    </source>
</evidence>
<proteinExistence type="evidence at transcript level"/>
<reference evidence="1" key="2">
    <citation type="journal article" date="2006" name="PLoS Pathog.">
        <title>New perspectives on host-parasite interplay by comparative transcriptomic and proteomic analyses of Schistosoma japonicum.</title>
        <authorList>
            <person name="Liu F."/>
            <person name="Lu J."/>
            <person name="Hu W."/>
            <person name="Wang S.Y."/>
            <person name="Cui S.J."/>
            <person name="Chi M."/>
            <person name="Yan Q."/>
            <person name="Wang X.R."/>
            <person name="Song H.D."/>
            <person name="Xu X.N."/>
            <person name="Wang J.J."/>
            <person name="Zhang X.L."/>
            <person name="Zhang X."/>
            <person name="Wang Z.Q."/>
            <person name="Xue C.L."/>
            <person name="Brindley P.J."/>
            <person name="McManus D.P."/>
            <person name="Yang P.Y."/>
            <person name="Feng Z."/>
            <person name="Chen Z."/>
            <person name="Han Z.G."/>
        </authorList>
    </citation>
    <scope>NUCLEOTIDE SEQUENCE</scope>
</reference>
<sequence length="152" mass="17463">MRNLDFFLSLEGSKSSSHFSCADDSSRTLSLSFDMKLGHFELSNFLFFSFKTAENFESRISSLSLALETTSSYFFRETSTKDFKFMFSLSISLEREIDSDRLAMTEHANSQSVSSASHEGRRQNEPKIILIPFLISLDHMKFRYDPSSFKAK</sequence>
<dbReference type="AlphaFoldDB" id="Q5BQU1"/>
<accession>Q5BQU1</accession>
<organism evidence="1">
    <name type="scientific">Schistosoma japonicum</name>
    <name type="common">Blood fluke</name>
    <dbReference type="NCBI Taxonomy" id="6182"/>
    <lineage>
        <taxon>Eukaryota</taxon>
        <taxon>Metazoa</taxon>
        <taxon>Spiralia</taxon>
        <taxon>Lophotrochozoa</taxon>
        <taxon>Platyhelminthes</taxon>
        <taxon>Trematoda</taxon>
        <taxon>Digenea</taxon>
        <taxon>Strigeidida</taxon>
        <taxon>Schistosomatoidea</taxon>
        <taxon>Schistosomatidae</taxon>
        <taxon>Schistosoma</taxon>
    </lineage>
</organism>